<comment type="caution">
    <text evidence="1">The sequence shown here is derived from an EMBL/GenBank/DDBJ whole genome shotgun (WGS) entry which is preliminary data.</text>
</comment>
<name>A0A9W8X9S4_9PLEO</name>
<dbReference type="PANTHER" id="PTHR38790">
    <property type="entry name" value="2EXR DOMAIN-CONTAINING PROTEIN-RELATED"/>
    <property type="match status" value="1"/>
</dbReference>
<sequence length="247" mass="28303">MIEGGRDDVSPEPDTEPDIAVHKRAQNSLQSPLLRLPRELRDKIWKFAFGDQALRVGWAPEPWRSRSTVFEKSNAEHSYYVPQLVSKQYWAETSDVFLKSCTLAFDDASAFEDFVLRLKPIVAQIRRISISVTMGSLSADSADQWEYILSGLLFGDLKSLEGLHMKLQIYNDEDFVAPENIMARNRNWDDFRQIIGFFQQHKLKEDLTQICIEDCSGTKHDTKKLSDMIRKHLLDYYAGVESAGPLA</sequence>
<dbReference type="PANTHER" id="PTHR38790:SF4">
    <property type="entry name" value="2EXR DOMAIN-CONTAINING PROTEIN"/>
    <property type="match status" value="1"/>
</dbReference>
<dbReference type="EMBL" id="JAPEUV010000002">
    <property type="protein sequence ID" value="KAJ4343494.1"/>
    <property type="molecule type" value="Genomic_DNA"/>
</dbReference>
<organism evidence="1 2">
    <name type="scientific">Didymella glomerata</name>
    <dbReference type="NCBI Taxonomy" id="749621"/>
    <lineage>
        <taxon>Eukaryota</taxon>
        <taxon>Fungi</taxon>
        <taxon>Dikarya</taxon>
        <taxon>Ascomycota</taxon>
        <taxon>Pezizomycotina</taxon>
        <taxon>Dothideomycetes</taxon>
        <taxon>Pleosporomycetidae</taxon>
        <taxon>Pleosporales</taxon>
        <taxon>Pleosporineae</taxon>
        <taxon>Didymellaceae</taxon>
        <taxon>Didymella</taxon>
    </lineage>
</organism>
<dbReference type="AlphaFoldDB" id="A0A9W8X9S4"/>
<evidence type="ECO:0000313" key="2">
    <source>
        <dbReference type="Proteomes" id="UP001140562"/>
    </source>
</evidence>
<keyword evidence="2" id="KW-1185">Reference proteome</keyword>
<protein>
    <submittedName>
        <fullName evidence="1">Uncharacterized protein</fullName>
    </submittedName>
</protein>
<reference evidence="1" key="1">
    <citation type="submission" date="2022-10" db="EMBL/GenBank/DDBJ databases">
        <title>Tapping the CABI collections for fungal endophytes: first genome assemblies for Collariella, Neodidymelliopsis, Ascochyta clinopodiicola, Didymella pomorum, Didymosphaeria variabile, Neocosmospora piperis and Neocucurbitaria cava.</title>
        <authorList>
            <person name="Hill R."/>
        </authorList>
    </citation>
    <scope>NUCLEOTIDE SEQUENCE</scope>
    <source>
        <strain evidence="1">IMI 360193</strain>
    </source>
</reference>
<accession>A0A9W8X9S4</accession>
<dbReference type="OrthoDB" id="5413827at2759"/>
<gene>
    <name evidence="1" type="ORF">N0V87_000260</name>
</gene>
<evidence type="ECO:0000313" key="1">
    <source>
        <dbReference type="EMBL" id="KAJ4343494.1"/>
    </source>
</evidence>
<proteinExistence type="predicted"/>
<dbReference type="Proteomes" id="UP001140562">
    <property type="component" value="Unassembled WGS sequence"/>
</dbReference>